<evidence type="ECO:0000313" key="1">
    <source>
        <dbReference type="EMBL" id="KAK3789588.1"/>
    </source>
</evidence>
<reference evidence="1" key="1">
    <citation type="journal article" date="2023" name="G3 (Bethesda)">
        <title>A reference genome for the long-term kleptoplast-retaining sea slug Elysia crispata morphotype clarki.</title>
        <authorList>
            <person name="Eastman K.E."/>
            <person name="Pendleton A.L."/>
            <person name="Shaikh M.A."/>
            <person name="Suttiyut T."/>
            <person name="Ogas R."/>
            <person name="Tomko P."/>
            <person name="Gavelis G."/>
            <person name="Widhalm J.R."/>
            <person name="Wisecaver J.H."/>
        </authorList>
    </citation>
    <scope>NUCLEOTIDE SEQUENCE</scope>
    <source>
        <strain evidence="1">ECLA1</strain>
    </source>
</reference>
<accession>A0AAE1AL10</accession>
<gene>
    <name evidence="1" type="ORF">RRG08_016266</name>
</gene>
<keyword evidence="2" id="KW-1185">Reference proteome</keyword>
<comment type="caution">
    <text evidence="1">The sequence shown here is derived from an EMBL/GenBank/DDBJ whole genome shotgun (WGS) entry which is preliminary data.</text>
</comment>
<name>A0AAE1AL10_9GAST</name>
<dbReference type="EMBL" id="JAWDGP010001651">
    <property type="protein sequence ID" value="KAK3789588.1"/>
    <property type="molecule type" value="Genomic_DNA"/>
</dbReference>
<protein>
    <submittedName>
        <fullName evidence="1">Uncharacterized protein</fullName>
    </submittedName>
</protein>
<organism evidence="1 2">
    <name type="scientific">Elysia crispata</name>
    <name type="common">lettuce slug</name>
    <dbReference type="NCBI Taxonomy" id="231223"/>
    <lineage>
        <taxon>Eukaryota</taxon>
        <taxon>Metazoa</taxon>
        <taxon>Spiralia</taxon>
        <taxon>Lophotrochozoa</taxon>
        <taxon>Mollusca</taxon>
        <taxon>Gastropoda</taxon>
        <taxon>Heterobranchia</taxon>
        <taxon>Euthyneura</taxon>
        <taxon>Panpulmonata</taxon>
        <taxon>Sacoglossa</taxon>
        <taxon>Placobranchoidea</taxon>
        <taxon>Plakobranchidae</taxon>
        <taxon>Elysia</taxon>
    </lineage>
</organism>
<dbReference type="Proteomes" id="UP001283361">
    <property type="component" value="Unassembled WGS sequence"/>
</dbReference>
<evidence type="ECO:0000313" key="2">
    <source>
        <dbReference type="Proteomes" id="UP001283361"/>
    </source>
</evidence>
<proteinExistence type="predicted"/>
<dbReference type="AlphaFoldDB" id="A0AAE1AL10"/>
<sequence>MLSPTIKHLRYSSLKTSQSSTLYLNTMRSSTLTLLFVFALTLTLTSSVSTGADIESKAPVQDKDRICMVVGFMRSQLGCGTKSRVCQILNGIYKRRNCGANARG</sequence>